<comment type="caution">
    <text evidence="1">The sequence shown here is derived from an EMBL/GenBank/DDBJ whole genome shotgun (WGS) entry which is preliminary data.</text>
</comment>
<dbReference type="EMBL" id="JBHULK010000002">
    <property type="protein sequence ID" value="MFD2534606.1"/>
    <property type="molecule type" value="Genomic_DNA"/>
</dbReference>
<dbReference type="RefSeq" id="WP_388015501.1">
    <property type="nucleotide sequence ID" value="NZ_JBHUDT010000002.1"/>
</dbReference>
<organism evidence="1 2">
    <name type="scientific">Gelatiniphilus marinus</name>
    <dbReference type="NCBI Taxonomy" id="1759464"/>
    <lineage>
        <taxon>Bacteria</taxon>
        <taxon>Pseudomonadati</taxon>
        <taxon>Bacteroidota</taxon>
        <taxon>Flavobacteriia</taxon>
        <taxon>Flavobacteriales</taxon>
        <taxon>Flavobacteriaceae</taxon>
        <taxon>Gelatiniphilus</taxon>
    </lineage>
</organism>
<proteinExistence type="predicted"/>
<evidence type="ECO:0000313" key="2">
    <source>
        <dbReference type="Proteomes" id="UP001597441"/>
    </source>
</evidence>
<sequence>MNDVIKKETMLNHNIDVVWSAITKAEEISSWFIPADFKAEPRYQYTFTSPSNKKGCATISGASKKSKPVRARLHIDSRR</sequence>
<dbReference type="InterPro" id="IPR023393">
    <property type="entry name" value="START-like_dom_sf"/>
</dbReference>
<protein>
    <submittedName>
        <fullName evidence="1">SRPBCC domain-containing protein</fullName>
    </submittedName>
</protein>
<gene>
    <name evidence="1" type="ORF">ACFSQS_05765</name>
</gene>
<evidence type="ECO:0000313" key="1">
    <source>
        <dbReference type="EMBL" id="MFD2534606.1"/>
    </source>
</evidence>
<name>A0ABW5JP95_9FLAO</name>
<keyword evidence="2" id="KW-1185">Reference proteome</keyword>
<dbReference type="SUPFAM" id="SSF55961">
    <property type="entry name" value="Bet v1-like"/>
    <property type="match status" value="1"/>
</dbReference>
<dbReference type="Proteomes" id="UP001597441">
    <property type="component" value="Unassembled WGS sequence"/>
</dbReference>
<dbReference type="Gene3D" id="3.30.530.20">
    <property type="match status" value="1"/>
</dbReference>
<reference evidence="2" key="1">
    <citation type="journal article" date="2019" name="Int. J. Syst. Evol. Microbiol.">
        <title>The Global Catalogue of Microorganisms (GCM) 10K type strain sequencing project: providing services to taxonomists for standard genome sequencing and annotation.</title>
        <authorList>
            <consortium name="The Broad Institute Genomics Platform"/>
            <consortium name="The Broad Institute Genome Sequencing Center for Infectious Disease"/>
            <person name="Wu L."/>
            <person name="Ma J."/>
        </authorList>
    </citation>
    <scope>NUCLEOTIDE SEQUENCE [LARGE SCALE GENOMIC DNA]</scope>
    <source>
        <strain evidence="2">KCTC 42903</strain>
    </source>
</reference>
<accession>A0ABW5JP95</accession>